<sequence length="29" mass="3628">MFLKNIREMRFDNLYNSDCLQIDMILLMF</sequence>
<proteinExistence type="predicted"/>
<reference evidence="1" key="1">
    <citation type="submission" date="2014-11" db="EMBL/GenBank/DDBJ databases">
        <authorList>
            <person name="Amaro Gonzalez C."/>
        </authorList>
    </citation>
    <scope>NUCLEOTIDE SEQUENCE</scope>
</reference>
<protein>
    <submittedName>
        <fullName evidence="1">Uncharacterized protein</fullName>
    </submittedName>
</protein>
<name>A0A0E9PML9_ANGAN</name>
<dbReference type="EMBL" id="GBXM01102843">
    <property type="protein sequence ID" value="JAH05734.1"/>
    <property type="molecule type" value="Transcribed_RNA"/>
</dbReference>
<accession>A0A0E9PML9</accession>
<reference evidence="1" key="2">
    <citation type="journal article" date="2015" name="Fish Shellfish Immunol.">
        <title>Early steps in the European eel (Anguilla anguilla)-Vibrio vulnificus interaction in the gills: Role of the RtxA13 toxin.</title>
        <authorList>
            <person name="Callol A."/>
            <person name="Pajuelo D."/>
            <person name="Ebbesson L."/>
            <person name="Teles M."/>
            <person name="MacKenzie S."/>
            <person name="Amaro C."/>
        </authorList>
    </citation>
    <scope>NUCLEOTIDE SEQUENCE</scope>
</reference>
<dbReference type="AlphaFoldDB" id="A0A0E9PML9"/>
<evidence type="ECO:0000313" key="1">
    <source>
        <dbReference type="EMBL" id="JAH05734.1"/>
    </source>
</evidence>
<organism evidence="1">
    <name type="scientific">Anguilla anguilla</name>
    <name type="common">European freshwater eel</name>
    <name type="synonym">Muraena anguilla</name>
    <dbReference type="NCBI Taxonomy" id="7936"/>
    <lineage>
        <taxon>Eukaryota</taxon>
        <taxon>Metazoa</taxon>
        <taxon>Chordata</taxon>
        <taxon>Craniata</taxon>
        <taxon>Vertebrata</taxon>
        <taxon>Euteleostomi</taxon>
        <taxon>Actinopterygii</taxon>
        <taxon>Neopterygii</taxon>
        <taxon>Teleostei</taxon>
        <taxon>Anguilliformes</taxon>
        <taxon>Anguillidae</taxon>
        <taxon>Anguilla</taxon>
    </lineage>
</organism>